<evidence type="ECO:0000256" key="1">
    <source>
        <dbReference type="ARBA" id="ARBA00004651"/>
    </source>
</evidence>
<comment type="subcellular location">
    <subcellularLocation>
        <location evidence="1">Cell membrane</location>
        <topology evidence="1">Multi-pass membrane protein</topology>
    </subcellularLocation>
    <subcellularLocation>
        <location evidence="6">Membrane</location>
        <topology evidence="6">Multi-pass membrane protein</topology>
    </subcellularLocation>
</comment>
<accession>A0ABN5F5F3</accession>
<feature type="domain" description="MotA/TolQ/ExbB proton channel" evidence="8">
    <location>
        <begin position="35"/>
        <end position="95"/>
    </location>
</feature>
<keyword evidence="5 7" id="KW-0472">Membrane</keyword>
<dbReference type="Pfam" id="PF01618">
    <property type="entry name" value="MotA_ExbB"/>
    <property type="match status" value="1"/>
</dbReference>
<evidence type="ECO:0000313" key="10">
    <source>
        <dbReference type="Proteomes" id="UP000232721"/>
    </source>
</evidence>
<evidence type="ECO:0000256" key="3">
    <source>
        <dbReference type="ARBA" id="ARBA00022692"/>
    </source>
</evidence>
<evidence type="ECO:0000259" key="8">
    <source>
        <dbReference type="Pfam" id="PF01618"/>
    </source>
</evidence>
<evidence type="ECO:0000256" key="6">
    <source>
        <dbReference type="RuleBase" id="RU004057"/>
    </source>
</evidence>
<keyword evidence="3 7" id="KW-0812">Transmembrane</keyword>
<reference evidence="9 10" key="1">
    <citation type="submission" date="2017-02" db="EMBL/GenBank/DDBJ databases">
        <title>Trade-off between light-utilization and light-protection in marine flavobacteria.</title>
        <authorList>
            <person name="Kumagai Y."/>
            <person name="Yoshizawa S."/>
            <person name="Kogure K."/>
            <person name="Iwasaki W."/>
        </authorList>
    </citation>
    <scope>NUCLEOTIDE SEQUENCE [LARGE SCALE GENOMIC DNA]</scope>
    <source>
        <strain evidence="9 10">KCTC 23670</strain>
    </source>
</reference>
<feature type="transmembrane region" description="Helical" evidence="7">
    <location>
        <begin position="12"/>
        <end position="32"/>
    </location>
</feature>
<gene>
    <name evidence="9" type="ORF">BTO15_07760</name>
</gene>
<keyword evidence="10" id="KW-1185">Reference proteome</keyword>
<dbReference type="RefSeq" id="WP_208891000.1">
    <property type="nucleotide sequence ID" value="NZ_CP019336.1"/>
</dbReference>
<evidence type="ECO:0000256" key="7">
    <source>
        <dbReference type="SAM" id="Phobius"/>
    </source>
</evidence>
<evidence type="ECO:0000256" key="4">
    <source>
        <dbReference type="ARBA" id="ARBA00022989"/>
    </source>
</evidence>
<protein>
    <recommendedName>
        <fullName evidence="8">MotA/TolQ/ExbB proton channel domain-containing protein</fullName>
    </recommendedName>
</protein>
<proteinExistence type="inferred from homology"/>
<evidence type="ECO:0000256" key="2">
    <source>
        <dbReference type="ARBA" id="ARBA00022475"/>
    </source>
</evidence>
<keyword evidence="4 7" id="KW-1133">Transmembrane helix</keyword>
<organism evidence="9 10">
    <name type="scientific">Polaribacter sejongensis</name>
    <dbReference type="NCBI Taxonomy" id="985043"/>
    <lineage>
        <taxon>Bacteria</taxon>
        <taxon>Pseudomonadati</taxon>
        <taxon>Bacteroidota</taxon>
        <taxon>Flavobacteriia</taxon>
        <taxon>Flavobacteriales</taxon>
        <taxon>Flavobacteriaceae</taxon>
    </lineage>
</organism>
<sequence>MTYITEGGTQFMIPLLILFFLTLFLIAKSFKVNSDKNRELIKSVSLFALVFGFFGLFLGLYQMFTVIAIANSISHGVLAVGFKCAITATLFGFIIFLIGRLGVIALTWMKKE</sequence>
<feature type="transmembrane region" description="Helical" evidence="7">
    <location>
        <begin position="44"/>
        <end position="70"/>
    </location>
</feature>
<dbReference type="EMBL" id="CP019336">
    <property type="protein sequence ID" value="AUC22001.1"/>
    <property type="molecule type" value="Genomic_DNA"/>
</dbReference>
<keyword evidence="6" id="KW-0813">Transport</keyword>
<keyword evidence="6" id="KW-0653">Protein transport</keyword>
<comment type="similarity">
    <text evidence="6">Belongs to the exbB/tolQ family.</text>
</comment>
<name>A0ABN5F5F3_9FLAO</name>
<dbReference type="Proteomes" id="UP000232721">
    <property type="component" value="Chromosome"/>
</dbReference>
<feature type="transmembrane region" description="Helical" evidence="7">
    <location>
        <begin position="90"/>
        <end position="109"/>
    </location>
</feature>
<evidence type="ECO:0000313" key="9">
    <source>
        <dbReference type="EMBL" id="AUC22001.1"/>
    </source>
</evidence>
<dbReference type="InterPro" id="IPR002898">
    <property type="entry name" value="MotA_ExbB_proton_chnl"/>
</dbReference>
<evidence type="ECO:0000256" key="5">
    <source>
        <dbReference type="ARBA" id="ARBA00023136"/>
    </source>
</evidence>
<keyword evidence="2" id="KW-1003">Cell membrane</keyword>